<reference evidence="1 2" key="1">
    <citation type="journal article" date="2019" name="Sci. Rep.">
        <title>Orb-weaving spider Araneus ventricosus genome elucidates the spidroin gene catalogue.</title>
        <authorList>
            <person name="Kono N."/>
            <person name="Nakamura H."/>
            <person name="Ohtoshi R."/>
            <person name="Moran D.A.P."/>
            <person name="Shinohara A."/>
            <person name="Yoshida Y."/>
            <person name="Fujiwara M."/>
            <person name="Mori M."/>
            <person name="Tomita M."/>
            <person name="Arakawa K."/>
        </authorList>
    </citation>
    <scope>NUCLEOTIDE SEQUENCE [LARGE SCALE GENOMIC DNA]</scope>
</reference>
<accession>A0A4Y2T0B7</accession>
<name>A0A4Y2T0B7_ARAVE</name>
<protein>
    <submittedName>
        <fullName evidence="1">Uncharacterized protein</fullName>
    </submittedName>
</protein>
<comment type="caution">
    <text evidence="1">The sequence shown here is derived from an EMBL/GenBank/DDBJ whole genome shotgun (WGS) entry which is preliminary data.</text>
</comment>
<proteinExistence type="predicted"/>
<dbReference type="Proteomes" id="UP000499080">
    <property type="component" value="Unassembled WGS sequence"/>
</dbReference>
<organism evidence="1 2">
    <name type="scientific">Araneus ventricosus</name>
    <name type="common">Orbweaver spider</name>
    <name type="synonym">Epeira ventricosa</name>
    <dbReference type="NCBI Taxonomy" id="182803"/>
    <lineage>
        <taxon>Eukaryota</taxon>
        <taxon>Metazoa</taxon>
        <taxon>Ecdysozoa</taxon>
        <taxon>Arthropoda</taxon>
        <taxon>Chelicerata</taxon>
        <taxon>Arachnida</taxon>
        <taxon>Araneae</taxon>
        <taxon>Araneomorphae</taxon>
        <taxon>Entelegynae</taxon>
        <taxon>Araneoidea</taxon>
        <taxon>Araneidae</taxon>
        <taxon>Araneus</taxon>
    </lineage>
</organism>
<keyword evidence="2" id="KW-1185">Reference proteome</keyword>
<gene>
    <name evidence="1" type="ORF">AVEN_187813_1</name>
</gene>
<evidence type="ECO:0000313" key="2">
    <source>
        <dbReference type="Proteomes" id="UP000499080"/>
    </source>
</evidence>
<dbReference type="EMBL" id="BGPR01025265">
    <property type="protein sequence ID" value="GBN94024.1"/>
    <property type="molecule type" value="Genomic_DNA"/>
</dbReference>
<sequence length="98" mass="11614">MSEFHKIRRPRTPYSERLRKKINFSSNKSSRQTSKFSYQGDRIITDLRLQGVPERFRNSTNRDFENNFWFSPNVAKVRINSEHLIRAGHTAHFCAAEV</sequence>
<dbReference type="AlphaFoldDB" id="A0A4Y2T0B7"/>
<evidence type="ECO:0000313" key="1">
    <source>
        <dbReference type="EMBL" id="GBN94024.1"/>
    </source>
</evidence>